<feature type="domain" description="ABC transporter" evidence="6">
    <location>
        <begin position="13"/>
        <end position="244"/>
    </location>
</feature>
<evidence type="ECO:0000256" key="4">
    <source>
        <dbReference type="ARBA" id="ARBA00022741"/>
    </source>
</evidence>
<dbReference type="EC" id="3.6.3.36" evidence="7"/>
<dbReference type="InterPro" id="IPR017871">
    <property type="entry name" value="ABC_transporter-like_CS"/>
</dbReference>
<dbReference type="GO" id="GO:0016887">
    <property type="term" value="F:ATP hydrolysis activity"/>
    <property type="evidence" value="ECO:0007669"/>
    <property type="project" value="InterPro"/>
</dbReference>
<dbReference type="SMART" id="SM00382">
    <property type="entry name" value="AAA"/>
    <property type="match status" value="1"/>
</dbReference>
<keyword evidence="3" id="KW-1003">Cell membrane</keyword>
<keyword evidence="2" id="KW-0813">Transport</keyword>
<protein>
    <submittedName>
        <fullName evidence="7">Taurine import ATP-binding protein TauB</fullName>
        <ecNumber evidence="7">3.6.3.36</ecNumber>
    </submittedName>
</protein>
<organism evidence="7">
    <name type="scientific">Variovorax paradoxus</name>
    <dbReference type="NCBI Taxonomy" id="34073"/>
    <lineage>
        <taxon>Bacteria</taxon>
        <taxon>Pseudomonadati</taxon>
        <taxon>Pseudomonadota</taxon>
        <taxon>Betaproteobacteria</taxon>
        <taxon>Burkholderiales</taxon>
        <taxon>Comamonadaceae</taxon>
        <taxon>Variovorax</taxon>
    </lineage>
</organism>
<dbReference type="PROSITE" id="PS00211">
    <property type="entry name" value="ABC_TRANSPORTER_1"/>
    <property type="match status" value="1"/>
</dbReference>
<dbReference type="Pfam" id="PF00005">
    <property type="entry name" value="ABC_tran"/>
    <property type="match status" value="1"/>
</dbReference>
<comment type="similarity">
    <text evidence="1">Belongs to the ABC transporter superfamily.</text>
</comment>
<evidence type="ECO:0000313" key="7">
    <source>
        <dbReference type="EMBL" id="CAA2110565.1"/>
    </source>
</evidence>
<accession>A0A679J9W4</accession>
<keyword evidence="3" id="KW-0472">Membrane</keyword>
<dbReference type="PROSITE" id="PS50893">
    <property type="entry name" value="ABC_TRANSPORTER_2"/>
    <property type="match status" value="1"/>
</dbReference>
<dbReference type="PANTHER" id="PTHR42788:SF13">
    <property type="entry name" value="ALIPHATIC SULFONATES IMPORT ATP-BINDING PROTEIN SSUB"/>
    <property type="match status" value="1"/>
</dbReference>
<dbReference type="Gene3D" id="3.40.50.300">
    <property type="entry name" value="P-loop containing nucleotide triphosphate hydrolases"/>
    <property type="match status" value="1"/>
</dbReference>
<dbReference type="AlphaFoldDB" id="A0A679J9W4"/>
<dbReference type="InterPro" id="IPR027417">
    <property type="entry name" value="P-loop_NTPase"/>
</dbReference>
<evidence type="ECO:0000256" key="1">
    <source>
        <dbReference type="ARBA" id="ARBA00005417"/>
    </source>
</evidence>
<proteinExistence type="inferred from homology"/>
<reference evidence="7" key="1">
    <citation type="submission" date="2019-12" db="EMBL/GenBank/DDBJ databases">
        <authorList>
            <person name="Cremers G."/>
        </authorList>
    </citation>
    <scope>NUCLEOTIDE SEQUENCE</scope>
    <source>
        <strain evidence="7">Vvax</strain>
    </source>
</reference>
<dbReference type="InterPro" id="IPR003439">
    <property type="entry name" value="ABC_transporter-like_ATP-bd"/>
</dbReference>
<gene>
    <name evidence="7" type="primary">tauB_7</name>
    <name evidence="7" type="ORF">VVAX_06798</name>
</gene>
<evidence type="ECO:0000256" key="3">
    <source>
        <dbReference type="ARBA" id="ARBA00022475"/>
    </source>
</evidence>
<dbReference type="InterPro" id="IPR050166">
    <property type="entry name" value="ABC_transporter_ATP-bind"/>
</dbReference>
<evidence type="ECO:0000259" key="6">
    <source>
        <dbReference type="PROSITE" id="PS50893"/>
    </source>
</evidence>
<keyword evidence="7" id="KW-0378">Hydrolase</keyword>
<dbReference type="SUPFAM" id="SSF52540">
    <property type="entry name" value="P-loop containing nucleoside triphosphate hydrolases"/>
    <property type="match status" value="1"/>
</dbReference>
<keyword evidence="4" id="KW-0547">Nucleotide-binding</keyword>
<keyword evidence="5 7" id="KW-0067">ATP-binding</keyword>
<sequence>MATADGTGRPPKVRFEQVSKRFGQGADAVQALEPLSLDIAQGEFTCLLGPSGCGKSTLLNILAGFEQPTTGRVLMDEQPVRGPDPRRGVVFQQGALFTWMNVHDNVAFGPLATGKPAAEASRIAARYLEMVGLTAFARRYPYELSGGMQQRVGIARALANDPEILLMDEPFAALDAQTRELLQEEIRRIWQDTRKTVLWITHSIDEALFLATHVVVMSARPGRIKAGFRPGFAQSADPAVVASPEFARMKAQIFGLLREEALAAQQQESQVNER</sequence>
<dbReference type="InterPro" id="IPR003593">
    <property type="entry name" value="AAA+_ATPase"/>
</dbReference>
<dbReference type="GO" id="GO:0005524">
    <property type="term" value="F:ATP binding"/>
    <property type="evidence" value="ECO:0007669"/>
    <property type="project" value="UniProtKB-KW"/>
</dbReference>
<evidence type="ECO:0000256" key="2">
    <source>
        <dbReference type="ARBA" id="ARBA00022448"/>
    </source>
</evidence>
<evidence type="ECO:0000256" key="5">
    <source>
        <dbReference type="ARBA" id="ARBA00022840"/>
    </source>
</evidence>
<dbReference type="EMBL" id="LR743508">
    <property type="protein sequence ID" value="CAA2110565.1"/>
    <property type="molecule type" value="Genomic_DNA"/>
</dbReference>
<dbReference type="CDD" id="cd03293">
    <property type="entry name" value="ABC_NrtD_SsuB_transporters"/>
    <property type="match status" value="1"/>
</dbReference>
<name>A0A679J9W4_VARPD</name>
<dbReference type="PANTHER" id="PTHR42788">
    <property type="entry name" value="TAURINE IMPORT ATP-BINDING PROTEIN-RELATED"/>
    <property type="match status" value="1"/>
</dbReference>
<dbReference type="RefSeq" id="WP_339095185.1">
    <property type="nucleotide sequence ID" value="NZ_LR743508.1"/>
</dbReference>